<organism evidence="5 6">
    <name type="scientific">Ezakiella coagulans</name>
    <dbReference type="NCBI Taxonomy" id="46507"/>
    <lineage>
        <taxon>Bacteria</taxon>
        <taxon>Bacillati</taxon>
        <taxon>Bacillota</taxon>
        <taxon>Tissierellia</taxon>
        <taxon>Ezakiella</taxon>
    </lineage>
</organism>
<evidence type="ECO:0000313" key="5">
    <source>
        <dbReference type="EMBL" id="PVY88996.1"/>
    </source>
</evidence>
<dbReference type="PROSITE" id="PS51379">
    <property type="entry name" value="4FE4S_FER_2"/>
    <property type="match status" value="1"/>
</dbReference>
<keyword evidence="3" id="KW-0411">Iron-sulfur</keyword>
<evidence type="ECO:0000259" key="4">
    <source>
        <dbReference type="PROSITE" id="PS51379"/>
    </source>
</evidence>
<sequence length="377" mass="42871">MKYFDIQGTKVSRLGYGCMRFPVIDGDNSKIDEAKAAALLKRAINNGVNYIDTAYNYHGKMSESFVGKFVEENSLRDDVLLTTKLPAWLVEKTEDFERLMEEQLSNLRTDHIDFYLLHSLDIKTFRKIVDLGVFDFIKKAKASGKVRHMGFSFHDEFPAFEEMVNSFPWDFCQIQLNYLDVDYQAGQKGYELATKLGIPVVIMEPLKGGRLSNPPKEIRELSDEFKPLTPSQVALKYPLNLPNVMTVLSGMNAEEQVDENIEMASSVEPDSVTEKEKEFFSKAREFFKAKEQIGCTACEYCMPCTVEINIPKVFSLWNNAFIFDEEEKSKKAYADYLKDGKTAADACIACGKCEGLCPQNLEIIEGLKKAHDFLTEE</sequence>
<gene>
    <name evidence="5" type="ORF">C7381_11221</name>
</gene>
<keyword evidence="6" id="KW-1185">Reference proteome</keyword>
<dbReference type="Pfam" id="PF13187">
    <property type="entry name" value="Fer4_9"/>
    <property type="match status" value="1"/>
</dbReference>
<reference evidence="5 6" key="1">
    <citation type="submission" date="2018-04" db="EMBL/GenBank/DDBJ databases">
        <title>Genomic Encyclopedia of Type Strains, Phase IV (KMG-IV): sequencing the most valuable type-strain genomes for metagenomic binning, comparative biology and taxonomic classification.</title>
        <authorList>
            <person name="Goeker M."/>
        </authorList>
    </citation>
    <scope>NUCLEOTIDE SEQUENCE [LARGE SCALE GENOMIC DNA]</scope>
    <source>
        <strain evidence="5 6">DSM 20705</strain>
    </source>
</reference>
<dbReference type="InterPro" id="IPR017900">
    <property type="entry name" value="4Fe4S_Fe_S_CS"/>
</dbReference>
<accession>A0A2U1DMT0</accession>
<protein>
    <recommendedName>
        <fullName evidence="4">4Fe-4S ferredoxin-type domain-containing protein</fullName>
    </recommendedName>
</protein>
<name>A0A2U1DMT0_9FIRM</name>
<dbReference type="PANTHER" id="PTHR43312">
    <property type="entry name" value="D-THREO-ALDOSE 1-DEHYDROGENASE"/>
    <property type="match status" value="1"/>
</dbReference>
<evidence type="ECO:0000313" key="6">
    <source>
        <dbReference type="Proteomes" id="UP000245793"/>
    </source>
</evidence>
<dbReference type="Pfam" id="PF00248">
    <property type="entry name" value="Aldo_ket_red"/>
    <property type="match status" value="1"/>
</dbReference>
<dbReference type="PROSITE" id="PS00198">
    <property type="entry name" value="4FE4S_FER_1"/>
    <property type="match status" value="1"/>
</dbReference>
<keyword evidence="2" id="KW-0408">Iron</keyword>
<dbReference type="InterPro" id="IPR023210">
    <property type="entry name" value="NADP_OxRdtase_dom"/>
</dbReference>
<dbReference type="EMBL" id="QEKV01000012">
    <property type="protein sequence ID" value="PVY88996.1"/>
    <property type="molecule type" value="Genomic_DNA"/>
</dbReference>
<dbReference type="Proteomes" id="UP000245793">
    <property type="component" value="Unassembled WGS sequence"/>
</dbReference>
<dbReference type="CDD" id="cd19096">
    <property type="entry name" value="AKR_Fe-S_oxidoreductase"/>
    <property type="match status" value="1"/>
</dbReference>
<evidence type="ECO:0000256" key="2">
    <source>
        <dbReference type="ARBA" id="ARBA00023004"/>
    </source>
</evidence>
<dbReference type="RefSeq" id="WP_116480549.1">
    <property type="nucleotide sequence ID" value="NZ_QEKV01000012.1"/>
</dbReference>
<dbReference type="InterPro" id="IPR036812">
    <property type="entry name" value="NAD(P)_OxRdtase_dom_sf"/>
</dbReference>
<dbReference type="SUPFAM" id="SSF46548">
    <property type="entry name" value="alpha-helical ferredoxin"/>
    <property type="match status" value="1"/>
</dbReference>
<dbReference type="GO" id="GO:0046872">
    <property type="term" value="F:metal ion binding"/>
    <property type="evidence" value="ECO:0007669"/>
    <property type="project" value="UniProtKB-KW"/>
</dbReference>
<dbReference type="GO" id="GO:0051536">
    <property type="term" value="F:iron-sulfur cluster binding"/>
    <property type="evidence" value="ECO:0007669"/>
    <property type="project" value="UniProtKB-KW"/>
</dbReference>
<keyword evidence="1" id="KW-0479">Metal-binding</keyword>
<proteinExistence type="predicted"/>
<dbReference type="Gene3D" id="3.20.20.100">
    <property type="entry name" value="NADP-dependent oxidoreductase domain"/>
    <property type="match status" value="1"/>
</dbReference>
<comment type="caution">
    <text evidence="5">The sequence shown here is derived from an EMBL/GenBank/DDBJ whole genome shotgun (WGS) entry which is preliminary data.</text>
</comment>
<evidence type="ECO:0000256" key="3">
    <source>
        <dbReference type="ARBA" id="ARBA00023014"/>
    </source>
</evidence>
<evidence type="ECO:0000256" key="1">
    <source>
        <dbReference type="ARBA" id="ARBA00022723"/>
    </source>
</evidence>
<dbReference type="AlphaFoldDB" id="A0A2U1DMT0"/>
<dbReference type="PANTHER" id="PTHR43312:SF2">
    <property type="entry name" value="OXIDOREDUCTASE"/>
    <property type="match status" value="1"/>
</dbReference>
<feature type="domain" description="4Fe-4S ferredoxin-type" evidence="4">
    <location>
        <begin position="338"/>
        <end position="366"/>
    </location>
</feature>
<dbReference type="InterPro" id="IPR053135">
    <property type="entry name" value="AKR2_Oxidoreductase"/>
</dbReference>
<dbReference type="InterPro" id="IPR017896">
    <property type="entry name" value="4Fe4S_Fe-S-bd"/>
</dbReference>
<dbReference type="SUPFAM" id="SSF51430">
    <property type="entry name" value="NAD(P)-linked oxidoreductase"/>
    <property type="match status" value="1"/>
</dbReference>